<dbReference type="AlphaFoldDB" id="A0AAW5ZT14"/>
<dbReference type="RefSeq" id="WP_271657054.1">
    <property type="nucleotide sequence ID" value="NZ_JAIVFG010000038.1"/>
</dbReference>
<dbReference type="PROSITE" id="PS00662">
    <property type="entry name" value="T2SP_E"/>
    <property type="match status" value="1"/>
</dbReference>
<dbReference type="Pfam" id="PF05157">
    <property type="entry name" value="MshEN"/>
    <property type="match status" value="1"/>
</dbReference>
<dbReference type="GO" id="GO:0005524">
    <property type="term" value="F:ATP binding"/>
    <property type="evidence" value="ECO:0007669"/>
    <property type="project" value="UniProtKB-KW"/>
</dbReference>
<dbReference type="InterPro" id="IPR007831">
    <property type="entry name" value="T2SS_GspE_N"/>
</dbReference>
<dbReference type="SUPFAM" id="SSF160246">
    <property type="entry name" value="EspE N-terminal domain-like"/>
    <property type="match status" value="1"/>
</dbReference>
<gene>
    <name evidence="5" type="ORF">LBW59_19475</name>
</gene>
<dbReference type="InterPro" id="IPR003593">
    <property type="entry name" value="AAA+_ATPase"/>
</dbReference>
<organism evidence="5 6">
    <name type="scientific">Ralstonia solanacearum</name>
    <name type="common">Pseudomonas solanacearum</name>
    <dbReference type="NCBI Taxonomy" id="305"/>
    <lineage>
        <taxon>Bacteria</taxon>
        <taxon>Pseudomonadati</taxon>
        <taxon>Pseudomonadota</taxon>
        <taxon>Betaproteobacteria</taxon>
        <taxon>Burkholderiales</taxon>
        <taxon>Burkholderiaceae</taxon>
        <taxon>Ralstonia</taxon>
        <taxon>Ralstonia solanacearum species complex</taxon>
    </lineage>
</organism>
<comment type="similarity">
    <text evidence="1">Belongs to the GSP E family.</text>
</comment>
<keyword evidence="3" id="KW-0067">ATP-binding</keyword>
<dbReference type="Gene3D" id="3.30.450.90">
    <property type="match status" value="1"/>
</dbReference>
<sequence>MSELAPDWTTFGSSLRAARLARGNGSLAVALAEQAGMPAQALVAAAAGRFGFHLLEAEGGDLAPLVTLDPISLKDCRQHRILPLRMAGDWVIAMDDPWDEALVRWVNEKLGHARLAWMDGHHSLAILERALSTASASALLAQRGAEKAVQDQEVGRIVSHDSIESTESAVVRFLDAVLLDAWRAGASDIHVETSRSGLHIKLRLDGVLVPGPAFTGARSPSEVLNRIKVLAQLDIGETRLPQDGRFRVRLEGRDVDMRVSIMPNVFGEDAVIRLLDKAQLRGASETLTLEALGFDTAATATIRRLTKEPHGMLLVTGPTGSGKTTTLYAALSEINTGRDKIITIEDPVEYELSGILQIPVNEKKGLTFARGLRSVLRHDPDQILVGEIRDSETAEIAVQAALTGHLVFTSVHANSALDVVGRFLHMGVDPYNFMSALIGIVSQRLLRLKCPECAPASPDPGCRSVGCPACRYTGYRGRTVVWEIVPVNDTIRELVIRREPLRLIREQSRQMGVVSLRDQAVRMVERGLTTFEEIDRVVSPNE</sequence>
<dbReference type="GO" id="GO:0016887">
    <property type="term" value="F:ATP hydrolysis activity"/>
    <property type="evidence" value="ECO:0007669"/>
    <property type="project" value="TreeGrafter"/>
</dbReference>
<dbReference type="Pfam" id="PF00437">
    <property type="entry name" value="T2SSE"/>
    <property type="match status" value="1"/>
</dbReference>
<protein>
    <submittedName>
        <fullName evidence="5">GspE/PulE family protein</fullName>
    </submittedName>
</protein>
<dbReference type="Gene3D" id="3.40.50.300">
    <property type="entry name" value="P-loop containing nucleotide triphosphate hydrolases"/>
    <property type="match status" value="1"/>
</dbReference>
<evidence type="ECO:0000313" key="6">
    <source>
        <dbReference type="Proteomes" id="UP001144050"/>
    </source>
</evidence>
<evidence type="ECO:0000259" key="4">
    <source>
        <dbReference type="PROSITE" id="PS00662"/>
    </source>
</evidence>
<dbReference type="PANTHER" id="PTHR30258:SF1">
    <property type="entry name" value="PROTEIN TRANSPORT PROTEIN HOFB HOMOLOG"/>
    <property type="match status" value="1"/>
</dbReference>
<dbReference type="CDD" id="cd01129">
    <property type="entry name" value="PulE-GspE-like"/>
    <property type="match status" value="1"/>
</dbReference>
<feature type="domain" description="Bacterial type II secretion system protein E" evidence="4">
    <location>
        <begin position="376"/>
        <end position="390"/>
    </location>
</feature>
<dbReference type="GO" id="GO:0005886">
    <property type="term" value="C:plasma membrane"/>
    <property type="evidence" value="ECO:0007669"/>
    <property type="project" value="TreeGrafter"/>
</dbReference>
<dbReference type="InterPro" id="IPR037257">
    <property type="entry name" value="T2SS_E_N_sf"/>
</dbReference>
<dbReference type="InterPro" id="IPR001482">
    <property type="entry name" value="T2SS/T4SS_dom"/>
</dbReference>
<name>A0AAW5ZT14_RALSL</name>
<comment type="caution">
    <text evidence="5">The sequence shown here is derived from an EMBL/GenBank/DDBJ whole genome shotgun (WGS) entry which is preliminary data.</text>
</comment>
<keyword evidence="2" id="KW-0547">Nucleotide-binding</keyword>
<accession>A0AAW5ZT14</accession>
<reference evidence="5" key="1">
    <citation type="submission" date="2021-09" db="EMBL/GenBank/DDBJ databases">
        <title>Genomic analysis of Ralstonia spp.</title>
        <authorList>
            <person name="Aburjaile F."/>
            <person name="Ariute J.C."/>
            <person name="Pais A.K.L."/>
            <person name="Albuquerque G.M.R."/>
            <person name="Silva A.M.F."/>
            <person name="Brenig B."/>
            <person name="Azevedo V."/>
            <person name="Matiuzzi M."/>
            <person name="Ramos R."/>
            <person name="Goes-Neto A."/>
            <person name="Soares S."/>
            <person name="Iseppon A.M.B."/>
            <person name="Souza E."/>
            <person name="Gama M."/>
        </authorList>
    </citation>
    <scope>NUCLEOTIDE SEQUENCE</scope>
    <source>
        <strain evidence="5">CCRMRs91</strain>
    </source>
</reference>
<evidence type="ECO:0000256" key="1">
    <source>
        <dbReference type="ARBA" id="ARBA00006611"/>
    </source>
</evidence>
<dbReference type="SUPFAM" id="SSF52540">
    <property type="entry name" value="P-loop containing nucleoside triphosphate hydrolases"/>
    <property type="match status" value="1"/>
</dbReference>
<dbReference type="PANTHER" id="PTHR30258">
    <property type="entry name" value="TYPE II SECRETION SYSTEM PROTEIN GSPE-RELATED"/>
    <property type="match status" value="1"/>
</dbReference>
<dbReference type="SMART" id="SM00382">
    <property type="entry name" value="AAA"/>
    <property type="match status" value="1"/>
</dbReference>
<evidence type="ECO:0000256" key="3">
    <source>
        <dbReference type="ARBA" id="ARBA00022840"/>
    </source>
</evidence>
<dbReference type="EMBL" id="JAIVFG010000038">
    <property type="protein sequence ID" value="MDB0572946.1"/>
    <property type="molecule type" value="Genomic_DNA"/>
</dbReference>
<evidence type="ECO:0000313" key="5">
    <source>
        <dbReference type="EMBL" id="MDB0572946.1"/>
    </source>
</evidence>
<dbReference type="Proteomes" id="UP001144050">
    <property type="component" value="Unassembled WGS sequence"/>
</dbReference>
<proteinExistence type="inferred from homology"/>
<evidence type="ECO:0000256" key="2">
    <source>
        <dbReference type="ARBA" id="ARBA00022741"/>
    </source>
</evidence>
<dbReference type="InterPro" id="IPR027417">
    <property type="entry name" value="P-loop_NTPase"/>
</dbReference>